<dbReference type="EMBL" id="PDOE01000008">
    <property type="protein sequence ID" value="RKL66237.1"/>
    <property type="molecule type" value="Genomic_DNA"/>
</dbReference>
<reference evidence="9 10" key="1">
    <citation type="submission" date="2017-10" db="EMBL/GenBank/DDBJ databases">
        <title>Bacillus sp. nov., a halophilic bacterium isolated from a Keqin Lake.</title>
        <authorList>
            <person name="Wang H."/>
        </authorList>
    </citation>
    <scope>NUCLEOTIDE SEQUENCE [LARGE SCALE GENOMIC DNA]</scope>
    <source>
        <strain evidence="9 10">KCTC 13187</strain>
    </source>
</reference>
<evidence type="ECO:0000313" key="9">
    <source>
        <dbReference type="EMBL" id="RKL66237.1"/>
    </source>
</evidence>
<evidence type="ECO:0000256" key="1">
    <source>
        <dbReference type="ARBA" id="ARBA00004141"/>
    </source>
</evidence>
<dbReference type="GO" id="GO:0009847">
    <property type="term" value="P:spore germination"/>
    <property type="evidence" value="ECO:0007669"/>
    <property type="project" value="InterPro"/>
</dbReference>
<feature type="transmembrane region" description="Helical" evidence="8">
    <location>
        <begin position="210"/>
        <end position="233"/>
    </location>
</feature>
<feature type="transmembrane region" description="Helical" evidence="8">
    <location>
        <begin position="75"/>
        <end position="96"/>
    </location>
</feature>
<comment type="subcellular location">
    <subcellularLocation>
        <location evidence="1">Membrane</location>
        <topology evidence="1">Multi-pass membrane protein</topology>
    </subcellularLocation>
</comment>
<keyword evidence="6 8" id="KW-1133">Transmembrane helix</keyword>
<feature type="transmembrane region" description="Helical" evidence="8">
    <location>
        <begin position="7"/>
        <end position="24"/>
    </location>
</feature>
<dbReference type="OrthoDB" id="2381278at2"/>
<evidence type="ECO:0000256" key="7">
    <source>
        <dbReference type="ARBA" id="ARBA00023136"/>
    </source>
</evidence>
<feature type="transmembrane region" description="Helical" evidence="8">
    <location>
        <begin position="296"/>
        <end position="317"/>
    </location>
</feature>
<keyword evidence="5 8" id="KW-0812">Transmembrane</keyword>
<keyword evidence="4" id="KW-0309">Germination</keyword>
<comment type="caution">
    <text evidence="9">The sequence shown here is derived from an EMBL/GenBank/DDBJ whole genome shotgun (WGS) entry which is preliminary data.</text>
</comment>
<dbReference type="PANTHER" id="PTHR34975">
    <property type="entry name" value="SPORE GERMINATION PROTEIN A2"/>
    <property type="match status" value="1"/>
</dbReference>
<feature type="transmembrane region" description="Helical" evidence="8">
    <location>
        <begin position="36"/>
        <end position="54"/>
    </location>
</feature>
<accession>A0A3A9K0I1</accession>
<sequence>MDKSFHVVLMYLLVHFGLIFFLFPNDIISSSDEGQWMPILIGLIVHFVFVYIYMRGLSFLPEKNIIHIYSEISNGLAVFILLPVFIYLLLTNIIGVRAYSEIVTIVFLSNTPSWAIIVLLLLISAYLASKGVEVIFRTGVILAFVIFPIILFVLIASFQNVDWRYLYPLFNDDFRFITNPSYLKSFSAFTGGFLFLGFVSPFLTYKRKKVLIAAAILIPFFLLAVYIPVLTFGHSTSSTFLFPYIMAVDSTYLNWLMFDRVTMFFILCLITFIIVQVSLLLWMASQIINHWIPHNPIYSVVTLVIIIFITSLMITNWETVEHLLWLNSFLRFYVIFTVTLSIYNIGRRSKRKGLS</sequence>
<name>A0A3A9K0I1_9BACI</name>
<evidence type="ECO:0000256" key="4">
    <source>
        <dbReference type="ARBA" id="ARBA00022544"/>
    </source>
</evidence>
<feature type="transmembrane region" description="Helical" evidence="8">
    <location>
        <begin position="181"/>
        <end position="203"/>
    </location>
</feature>
<dbReference type="PANTHER" id="PTHR34975:SF2">
    <property type="entry name" value="SPORE GERMINATION PROTEIN A2"/>
    <property type="match status" value="1"/>
</dbReference>
<dbReference type="Proteomes" id="UP000281498">
    <property type="component" value="Unassembled WGS sequence"/>
</dbReference>
<keyword evidence="3" id="KW-0813">Transport</keyword>
<feature type="transmembrane region" description="Helical" evidence="8">
    <location>
        <begin position="261"/>
        <end position="284"/>
    </location>
</feature>
<evidence type="ECO:0000256" key="5">
    <source>
        <dbReference type="ARBA" id="ARBA00022692"/>
    </source>
</evidence>
<evidence type="ECO:0000313" key="10">
    <source>
        <dbReference type="Proteomes" id="UP000281498"/>
    </source>
</evidence>
<dbReference type="GO" id="GO:0016020">
    <property type="term" value="C:membrane"/>
    <property type="evidence" value="ECO:0007669"/>
    <property type="project" value="UniProtKB-SubCell"/>
</dbReference>
<dbReference type="Pfam" id="PF03845">
    <property type="entry name" value="Spore_permease"/>
    <property type="match status" value="1"/>
</dbReference>
<evidence type="ECO:0000256" key="2">
    <source>
        <dbReference type="ARBA" id="ARBA00007998"/>
    </source>
</evidence>
<dbReference type="InterPro" id="IPR004761">
    <property type="entry name" value="Spore_GerAB"/>
</dbReference>
<keyword evidence="10" id="KW-1185">Reference proteome</keyword>
<evidence type="ECO:0000256" key="6">
    <source>
        <dbReference type="ARBA" id="ARBA00022989"/>
    </source>
</evidence>
<comment type="similarity">
    <text evidence="2">Belongs to the amino acid-polyamine-organocation (APC) superfamily. Spore germination protein (SGP) (TC 2.A.3.9) family.</text>
</comment>
<feature type="transmembrane region" description="Helical" evidence="8">
    <location>
        <begin position="140"/>
        <end position="161"/>
    </location>
</feature>
<organism evidence="9 10">
    <name type="scientific">Salipaludibacillus neizhouensis</name>
    <dbReference type="NCBI Taxonomy" id="885475"/>
    <lineage>
        <taxon>Bacteria</taxon>
        <taxon>Bacillati</taxon>
        <taxon>Bacillota</taxon>
        <taxon>Bacilli</taxon>
        <taxon>Bacillales</taxon>
        <taxon>Bacillaceae</taxon>
    </lineage>
</organism>
<gene>
    <name evidence="9" type="ORF">CR203_16940</name>
</gene>
<proteinExistence type="inferred from homology"/>
<dbReference type="RefSeq" id="WP_110937070.1">
    <property type="nucleotide sequence ID" value="NZ_KZ614146.1"/>
</dbReference>
<keyword evidence="7 8" id="KW-0472">Membrane</keyword>
<feature type="transmembrane region" description="Helical" evidence="8">
    <location>
        <begin position="102"/>
        <end position="128"/>
    </location>
</feature>
<feature type="transmembrane region" description="Helical" evidence="8">
    <location>
        <begin position="323"/>
        <end position="345"/>
    </location>
</feature>
<dbReference type="AlphaFoldDB" id="A0A3A9K0I1"/>
<protein>
    <submittedName>
        <fullName evidence="9">Uncharacterized protein</fullName>
    </submittedName>
</protein>
<evidence type="ECO:0000256" key="3">
    <source>
        <dbReference type="ARBA" id="ARBA00022448"/>
    </source>
</evidence>
<evidence type="ECO:0000256" key="8">
    <source>
        <dbReference type="SAM" id="Phobius"/>
    </source>
</evidence>